<feature type="compositionally biased region" description="Low complexity" evidence="1">
    <location>
        <begin position="26"/>
        <end position="49"/>
    </location>
</feature>
<feature type="compositionally biased region" description="Polar residues" evidence="1">
    <location>
        <begin position="1"/>
        <end position="15"/>
    </location>
</feature>
<sequence length="49" mass="5184">MTRSRSSAPATSWRSMATREPSPSWGRSSPTAGPRPGRSGGRLPVAWGT</sequence>
<proteinExistence type="predicted"/>
<evidence type="ECO:0000313" key="2">
    <source>
        <dbReference type="EMBL" id="MFB9070191.1"/>
    </source>
</evidence>
<name>A0ABV5FU55_9MICC</name>
<evidence type="ECO:0000256" key="1">
    <source>
        <dbReference type="SAM" id="MobiDB-lite"/>
    </source>
</evidence>
<protein>
    <submittedName>
        <fullName evidence="2">Uncharacterized protein</fullName>
    </submittedName>
</protein>
<comment type="caution">
    <text evidence="2">The sequence shown here is derived from an EMBL/GenBank/DDBJ whole genome shotgun (WGS) entry which is preliminary data.</text>
</comment>
<organism evidence="2 3">
    <name type="scientific">Citricoccus parietis</name>
    <dbReference type="NCBI Taxonomy" id="592307"/>
    <lineage>
        <taxon>Bacteria</taxon>
        <taxon>Bacillati</taxon>
        <taxon>Actinomycetota</taxon>
        <taxon>Actinomycetes</taxon>
        <taxon>Micrococcales</taxon>
        <taxon>Micrococcaceae</taxon>
        <taxon>Citricoccus</taxon>
    </lineage>
</organism>
<dbReference type="EMBL" id="JBHMFI010000001">
    <property type="protein sequence ID" value="MFB9070191.1"/>
    <property type="molecule type" value="Genomic_DNA"/>
</dbReference>
<feature type="region of interest" description="Disordered" evidence="1">
    <location>
        <begin position="1"/>
        <end position="49"/>
    </location>
</feature>
<keyword evidence="3" id="KW-1185">Reference proteome</keyword>
<reference evidence="2 3" key="1">
    <citation type="submission" date="2024-09" db="EMBL/GenBank/DDBJ databases">
        <authorList>
            <person name="Sun Q."/>
            <person name="Mori K."/>
        </authorList>
    </citation>
    <scope>NUCLEOTIDE SEQUENCE [LARGE SCALE GENOMIC DNA]</scope>
    <source>
        <strain evidence="2 3">CCM 7609</strain>
    </source>
</reference>
<gene>
    <name evidence="2" type="ORF">ACFFX0_02895</name>
</gene>
<evidence type="ECO:0000313" key="3">
    <source>
        <dbReference type="Proteomes" id="UP001589575"/>
    </source>
</evidence>
<accession>A0ABV5FU55</accession>
<dbReference type="Proteomes" id="UP001589575">
    <property type="component" value="Unassembled WGS sequence"/>
</dbReference>